<dbReference type="GO" id="GO:0005886">
    <property type="term" value="C:plasma membrane"/>
    <property type="evidence" value="ECO:0007669"/>
    <property type="project" value="UniProtKB-SubCell"/>
</dbReference>
<dbReference type="AlphaFoldDB" id="A0A285EMD4"/>
<comment type="subcellular location">
    <subcellularLocation>
        <location evidence="1">Cell membrane</location>
        <topology evidence="1">Multi-pass membrane protein</topology>
    </subcellularLocation>
</comment>
<dbReference type="PANTHER" id="PTHR23508:SF10">
    <property type="entry name" value="CARBOXYLIC ACID TRANSPORTER PROTEIN HOMOLOG"/>
    <property type="match status" value="1"/>
</dbReference>
<feature type="transmembrane region" description="Helical" evidence="6">
    <location>
        <begin position="173"/>
        <end position="192"/>
    </location>
</feature>
<feature type="transmembrane region" description="Helical" evidence="6">
    <location>
        <begin position="387"/>
        <end position="413"/>
    </location>
</feature>
<feature type="compositionally biased region" description="Polar residues" evidence="5">
    <location>
        <begin position="425"/>
        <end position="436"/>
    </location>
</feature>
<reference evidence="8 9" key="1">
    <citation type="submission" date="2017-09" db="EMBL/GenBank/DDBJ databases">
        <authorList>
            <person name="Ehlers B."/>
            <person name="Leendertz F.H."/>
        </authorList>
    </citation>
    <scope>NUCLEOTIDE SEQUENCE [LARGE SCALE GENOMIC DNA]</scope>
    <source>
        <strain evidence="8 9">DSM 46844</strain>
    </source>
</reference>
<feature type="transmembrane region" description="Helical" evidence="6">
    <location>
        <begin position="332"/>
        <end position="351"/>
    </location>
</feature>
<dbReference type="SUPFAM" id="SSF103473">
    <property type="entry name" value="MFS general substrate transporter"/>
    <property type="match status" value="1"/>
</dbReference>
<name>A0A285EMD4_9ACTN</name>
<protein>
    <submittedName>
        <fullName evidence="8">MFS transporter, AAHS family, benzoate transport protein</fullName>
    </submittedName>
</protein>
<evidence type="ECO:0000256" key="2">
    <source>
        <dbReference type="ARBA" id="ARBA00022692"/>
    </source>
</evidence>
<dbReference type="PANTHER" id="PTHR23508">
    <property type="entry name" value="CARBOXYLIC ACID TRANSPORTER PROTEIN HOMOLOG"/>
    <property type="match status" value="1"/>
</dbReference>
<dbReference type="InterPro" id="IPR011701">
    <property type="entry name" value="MFS"/>
</dbReference>
<evidence type="ECO:0000256" key="5">
    <source>
        <dbReference type="SAM" id="MobiDB-lite"/>
    </source>
</evidence>
<evidence type="ECO:0000256" key="1">
    <source>
        <dbReference type="ARBA" id="ARBA00004651"/>
    </source>
</evidence>
<proteinExistence type="predicted"/>
<evidence type="ECO:0000256" key="4">
    <source>
        <dbReference type="ARBA" id="ARBA00023136"/>
    </source>
</evidence>
<feature type="transmembrane region" description="Helical" evidence="6">
    <location>
        <begin position="143"/>
        <end position="167"/>
    </location>
</feature>
<dbReference type="InterPro" id="IPR020846">
    <property type="entry name" value="MFS_dom"/>
</dbReference>
<sequence length="443" mass="43932">MDHPAPARPASRAALLVPVLCWLALIADGYDLFSYGATVPGLLAEPSWGVTPGSAGAVASLALVGVLCGSLVAGTLTDLLGRRRLFVTSIAVFSLAMLACALAPSFGTFAVCRFVAGLGIGGLLPTAVALTSEFAAPGRRSRILGAVLTGPPLGGLLASGVAVATVADGGFRWVYGLGVLPLLLVPVALWLLPESPAFLRARGRTEEADRIAARFGLPAPAAVGTVGRHSPVGALFAGGRGPVTVGIWLVNVCSLLTVFGVSTWLPQIMRTAGYGVSSAIGFLLLYSAGAVVGTLIAATLAERIGAKAMVLTGFAAAAAALLAIATTPPTGLAMALVALAGFGGLGTQNMLNDHVSGYYPAAARATGLGWALGIGRLGAIAGPTYGAAFVGAGSAVAAGCLAFAGPALLGALVMAPLPRRDRATTPGSAPQATPTPAQLEGAA</sequence>
<feature type="transmembrane region" description="Helical" evidence="6">
    <location>
        <begin position="277"/>
        <end position="301"/>
    </location>
</feature>
<feature type="transmembrane region" description="Helical" evidence="6">
    <location>
        <begin position="85"/>
        <end position="107"/>
    </location>
</feature>
<accession>A0A285EMD4</accession>
<dbReference type="OrthoDB" id="9787026at2"/>
<keyword evidence="4 6" id="KW-0472">Membrane</keyword>
<dbReference type="Gene3D" id="1.20.1250.20">
    <property type="entry name" value="MFS general substrate transporter like domains"/>
    <property type="match status" value="1"/>
</dbReference>
<dbReference type="GO" id="GO:0046943">
    <property type="term" value="F:carboxylic acid transmembrane transporter activity"/>
    <property type="evidence" value="ECO:0007669"/>
    <property type="project" value="TreeGrafter"/>
</dbReference>
<keyword evidence="2 6" id="KW-0812">Transmembrane</keyword>
<dbReference type="PROSITE" id="PS00217">
    <property type="entry name" value="SUGAR_TRANSPORT_2"/>
    <property type="match status" value="1"/>
</dbReference>
<evidence type="ECO:0000259" key="7">
    <source>
        <dbReference type="PROSITE" id="PS50850"/>
    </source>
</evidence>
<dbReference type="EMBL" id="OBDO01000017">
    <property type="protein sequence ID" value="SNX99334.1"/>
    <property type="molecule type" value="Genomic_DNA"/>
</dbReference>
<dbReference type="InterPro" id="IPR036259">
    <property type="entry name" value="MFS_trans_sf"/>
</dbReference>
<evidence type="ECO:0000256" key="6">
    <source>
        <dbReference type="SAM" id="Phobius"/>
    </source>
</evidence>
<evidence type="ECO:0000313" key="9">
    <source>
        <dbReference type="Proteomes" id="UP000219514"/>
    </source>
</evidence>
<feature type="region of interest" description="Disordered" evidence="5">
    <location>
        <begin position="420"/>
        <end position="443"/>
    </location>
</feature>
<organism evidence="8 9">
    <name type="scientific">Geodermatophilus sabuli</name>
    <dbReference type="NCBI Taxonomy" id="1564158"/>
    <lineage>
        <taxon>Bacteria</taxon>
        <taxon>Bacillati</taxon>
        <taxon>Actinomycetota</taxon>
        <taxon>Actinomycetes</taxon>
        <taxon>Geodermatophilales</taxon>
        <taxon>Geodermatophilaceae</taxon>
        <taxon>Geodermatophilus</taxon>
    </lineage>
</organism>
<dbReference type="Pfam" id="PF07690">
    <property type="entry name" value="MFS_1"/>
    <property type="match status" value="1"/>
</dbReference>
<dbReference type="Proteomes" id="UP000219514">
    <property type="component" value="Unassembled WGS sequence"/>
</dbReference>
<feature type="domain" description="Major facilitator superfamily (MFS) profile" evidence="7">
    <location>
        <begin position="17"/>
        <end position="422"/>
    </location>
</feature>
<dbReference type="RefSeq" id="WP_097209237.1">
    <property type="nucleotide sequence ID" value="NZ_JACHXB010000002.1"/>
</dbReference>
<feature type="transmembrane region" description="Helical" evidence="6">
    <location>
        <begin position="113"/>
        <end position="131"/>
    </location>
</feature>
<keyword evidence="3 6" id="KW-1133">Transmembrane helix</keyword>
<feature type="transmembrane region" description="Helical" evidence="6">
    <location>
        <begin position="363"/>
        <end position="381"/>
    </location>
</feature>
<feature type="transmembrane region" description="Helical" evidence="6">
    <location>
        <begin position="53"/>
        <end position="73"/>
    </location>
</feature>
<evidence type="ECO:0000313" key="8">
    <source>
        <dbReference type="EMBL" id="SNX99334.1"/>
    </source>
</evidence>
<feature type="transmembrane region" description="Helical" evidence="6">
    <location>
        <begin position="308"/>
        <end position="326"/>
    </location>
</feature>
<gene>
    <name evidence="8" type="ORF">SAMN06893097_11741</name>
</gene>
<feature type="transmembrane region" description="Helical" evidence="6">
    <location>
        <begin position="245"/>
        <end position="265"/>
    </location>
</feature>
<dbReference type="InterPro" id="IPR005829">
    <property type="entry name" value="Sugar_transporter_CS"/>
</dbReference>
<dbReference type="PROSITE" id="PS50850">
    <property type="entry name" value="MFS"/>
    <property type="match status" value="1"/>
</dbReference>
<evidence type="ECO:0000256" key="3">
    <source>
        <dbReference type="ARBA" id="ARBA00022989"/>
    </source>
</evidence>
<keyword evidence="9" id="KW-1185">Reference proteome</keyword>